<evidence type="ECO:0000256" key="7">
    <source>
        <dbReference type="SAM" id="Phobius"/>
    </source>
</evidence>
<dbReference type="InterPro" id="IPR050171">
    <property type="entry name" value="MFS_Transporters"/>
</dbReference>
<dbReference type="EMBL" id="FZOU01000012">
    <property type="protein sequence ID" value="SNT41057.1"/>
    <property type="molecule type" value="Genomic_DNA"/>
</dbReference>
<evidence type="ECO:0000256" key="2">
    <source>
        <dbReference type="ARBA" id="ARBA00022448"/>
    </source>
</evidence>
<evidence type="ECO:0000313" key="10">
    <source>
        <dbReference type="Proteomes" id="UP000198356"/>
    </source>
</evidence>
<feature type="domain" description="Major facilitator superfamily (MFS) profile" evidence="8">
    <location>
        <begin position="195"/>
        <end position="408"/>
    </location>
</feature>
<evidence type="ECO:0000256" key="6">
    <source>
        <dbReference type="ARBA" id="ARBA00023136"/>
    </source>
</evidence>
<proteinExistence type="predicted"/>
<dbReference type="InterPro" id="IPR020846">
    <property type="entry name" value="MFS_dom"/>
</dbReference>
<gene>
    <name evidence="9" type="ORF">SAMN05421770_1122</name>
</gene>
<dbReference type="PROSITE" id="PS50850">
    <property type="entry name" value="MFS"/>
    <property type="match status" value="1"/>
</dbReference>
<sequence length="408" mass="42273">MTYKEAYTARGSEVAGPDGVRIGRIVAQSTALVFLGYLGTGLEAAVVPSFVHRELGLSTTLAGAALGAQALATLVNRAFAGRVTDRFGARATIVRGLLLMLASGVLFTGAAVSLAHPLLDFAILMLSRLMLGCAISWVSAAGAVWGIGRAGEANASRVLVWSGVAANAALALGAPAGLWIGAHWSVMTLGPTIVALYAASIGYALTLAEVERVGAEPLRISAVLRRVAPFGSILALCATGYGVFSAFVTLFFQQQGWASAAWPLGLYGAAFIATRILLGRWIDRYSVFQVGLASVGLELAALALLAVSRSAGFALASACLMGMGFSLIFPALCVRTIQAVQPRDRASAISVFTGFLEFALAVAAPLTGLLIAREGYRAGFWAAFLAVCLGFAGLLALRREDSLKKAQG</sequence>
<dbReference type="PANTHER" id="PTHR23517">
    <property type="entry name" value="RESISTANCE PROTEIN MDTM, PUTATIVE-RELATED-RELATED"/>
    <property type="match status" value="1"/>
</dbReference>
<keyword evidence="2" id="KW-0813">Transport</keyword>
<feature type="transmembrane region" description="Helical" evidence="7">
    <location>
        <begin position="96"/>
        <end position="115"/>
    </location>
</feature>
<dbReference type="Proteomes" id="UP000198356">
    <property type="component" value="Unassembled WGS sequence"/>
</dbReference>
<keyword evidence="3" id="KW-1003">Cell membrane</keyword>
<organism evidence="9 10">
    <name type="scientific">Granulicella rosea</name>
    <dbReference type="NCBI Taxonomy" id="474952"/>
    <lineage>
        <taxon>Bacteria</taxon>
        <taxon>Pseudomonadati</taxon>
        <taxon>Acidobacteriota</taxon>
        <taxon>Terriglobia</taxon>
        <taxon>Terriglobales</taxon>
        <taxon>Acidobacteriaceae</taxon>
        <taxon>Granulicella</taxon>
    </lineage>
</organism>
<feature type="transmembrane region" description="Helical" evidence="7">
    <location>
        <begin position="186"/>
        <end position="206"/>
    </location>
</feature>
<keyword evidence="10" id="KW-1185">Reference proteome</keyword>
<feature type="transmembrane region" description="Helical" evidence="7">
    <location>
        <begin position="257"/>
        <end position="278"/>
    </location>
</feature>
<feature type="transmembrane region" description="Helical" evidence="7">
    <location>
        <begin position="346"/>
        <end position="372"/>
    </location>
</feature>
<protein>
    <submittedName>
        <fullName evidence="9">Predicted arabinose efflux permease, MFS family</fullName>
    </submittedName>
</protein>
<dbReference type="InterPro" id="IPR011701">
    <property type="entry name" value="MFS"/>
</dbReference>
<feature type="transmembrane region" description="Helical" evidence="7">
    <location>
        <begin position="227"/>
        <end position="251"/>
    </location>
</feature>
<feature type="transmembrane region" description="Helical" evidence="7">
    <location>
        <begin position="57"/>
        <end position="75"/>
    </location>
</feature>
<keyword evidence="6 7" id="KW-0472">Membrane</keyword>
<keyword evidence="5 7" id="KW-1133">Transmembrane helix</keyword>
<feature type="transmembrane region" description="Helical" evidence="7">
    <location>
        <begin position="285"/>
        <end position="307"/>
    </location>
</feature>
<dbReference type="GO" id="GO:0022857">
    <property type="term" value="F:transmembrane transporter activity"/>
    <property type="evidence" value="ECO:0007669"/>
    <property type="project" value="InterPro"/>
</dbReference>
<dbReference type="OrthoDB" id="322544at2"/>
<evidence type="ECO:0000256" key="3">
    <source>
        <dbReference type="ARBA" id="ARBA00022475"/>
    </source>
</evidence>
<dbReference type="GO" id="GO:0005886">
    <property type="term" value="C:plasma membrane"/>
    <property type="evidence" value="ECO:0007669"/>
    <property type="project" value="UniProtKB-SubCell"/>
</dbReference>
<dbReference type="RefSeq" id="WP_089410285.1">
    <property type="nucleotide sequence ID" value="NZ_FZOU01000012.1"/>
</dbReference>
<dbReference type="SUPFAM" id="SSF103473">
    <property type="entry name" value="MFS general substrate transporter"/>
    <property type="match status" value="1"/>
</dbReference>
<dbReference type="Gene3D" id="1.20.1250.20">
    <property type="entry name" value="MFS general substrate transporter like domains"/>
    <property type="match status" value="1"/>
</dbReference>
<dbReference type="InterPro" id="IPR036259">
    <property type="entry name" value="MFS_trans_sf"/>
</dbReference>
<feature type="transmembrane region" description="Helical" evidence="7">
    <location>
        <begin position="313"/>
        <end position="334"/>
    </location>
</feature>
<evidence type="ECO:0000256" key="4">
    <source>
        <dbReference type="ARBA" id="ARBA00022692"/>
    </source>
</evidence>
<name>A0A239MDF8_9BACT</name>
<feature type="transmembrane region" description="Helical" evidence="7">
    <location>
        <begin position="158"/>
        <end position="180"/>
    </location>
</feature>
<dbReference type="PANTHER" id="PTHR23517:SF13">
    <property type="entry name" value="MAJOR FACILITATOR SUPERFAMILY MFS_1"/>
    <property type="match status" value="1"/>
</dbReference>
<dbReference type="AlphaFoldDB" id="A0A239MDF8"/>
<evidence type="ECO:0000256" key="1">
    <source>
        <dbReference type="ARBA" id="ARBA00004651"/>
    </source>
</evidence>
<accession>A0A239MDF8</accession>
<keyword evidence="4 7" id="KW-0812">Transmembrane</keyword>
<evidence type="ECO:0000259" key="8">
    <source>
        <dbReference type="PROSITE" id="PS50850"/>
    </source>
</evidence>
<feature type="transmembrane region" description="Helical" evidence="7">
    <location>
        <begin position="378"/>
        <end position="397"/>
    </location>
</feature>
<comment type="subcellular location">
    <subcellularLocation>
        <location evidence="1">Cell membrane</location>
        <topology evidence="1">Multi-pass membrane protein</topology>
    </subcellularLocation>
</comment>
<feature type="transmembrane region" description="Helical" evidence="7">
    <location>
        <begin position="121"/>
        <end position="146"/>
    </location>
</feature>
<feature type="transmembrane region" description="Helical" evidence="7">
    <location>
        <begin position="31"/>
        <end position="51"/>
    </location>
</feature>
<evidence type="ECO:0000313" key="9">
    <source>
        <dbReference type="EMBL" id="SNT41057.1"/>
    </source>
</evidence>
<evidence type="ECO:0000256" key="5">
    <source>
        <dbReference type="ARBA" id="ARBA00022989"/>
    </source>
</evidence>
<dbReference type="Pfam" id="PF07690">
    <property type="entry name" value="MFS_1"/>
    <property type="match status" value="1"/>
</dbReference>
<reference evidence="9 10" key="1">
    <citation type="submission" date="2017-06" db="EMBL/GenBank/DDBJ databases">
        <authorList>
            <person name="Kim H.J."/>
            <person name="Triplett B.A."/>
        </authorList>
    </citation>
    <scope>NUCLEOTIDE SEQUENCE [LARGE SCALE GENOMIC DNA]</scope>
    <source>
        <strain evidence="9 10">DSM 18704</strain>
    </source>
</reference>